<dbReference type="InterPro" id="IPR000933">
    <property type="entry name" value="Glyco_hydro_29"/>
</dbReference>
<comment type="function">
    <text evidence="1">Alpha-L-fucosidase is responsible for hydrolyzing the alpha-1,6-linked fucose joined to the reducing-end N-acetylglucosamine of the carbohydrate moieties of glycoproteins.</text>
</comment>
<dbReference type="SMART" id="SM00812">
    <property type="entry name" value="Alpha_L_fucos"/>
    <property type="match status" value="1"/>
</dbReference>
<evidence type="ECO:0000256" key="1">
    <source>
        <dbReference type="ARBA" id="ARBA00004071"/>
    </source>
</evidence>
<dbReference type="Gene3D" id="3.20.20.80">
    <property type="entry name" value="Glycosidases"/>
    <property type="match status" value="1"/>
</dbReference>
<evidence type="ECO:0000259" key="7">
    <source>
        <dbReference type="Pfam" id="PF01120"/>
    </source>
</evidence>
<comment type="similarity">
    <text evidence="2">Belongs to the glycosyl hydrolase 29 family.</text>
</comment>
<keyword evidence="5" id="KW-0378">Hydrolase</keyword>
<reference evidence="9" key="1">
    <citation type="submission" date="2019-08" db="EMBL/GenBank/DDBJ databases">
        <title>Seonamhaeicola sediminis sp. nov., isolated from marine sediment.</title>
        <authorList>
            <person name="Cao W.R."/>
        </authorList>
    </citation>
    <scope>NUCLEOTIDE SEQUENCE [LARGE SCALE GENOMIC DNA]</scope>
    <source>
        <strain evidence="9">Gy8</strain>
    </source>
</reference>
<dbReference type="GO" id="GO:0004560">
    <property type="term" value="F:alpha-L-fucosidase activity"/>
    <property type="evidence" value="ECO:0007669"/>
    <property type="project" value="InterPro"/>
</dbReference>
<sequence>MLKKGKLKKGLFFILVLSFIGCNSKKGSNNTDALKANVYKPTWSSLQQHETPQWLKDAKFGIYTHFSLESMRFKNGNENKHFHELLNEFKFENFNAAAWAELFKRAGAKFAGPVAWHGSGMVHWNSDVTEFDVVDKGPKKDITGLLKEEITKRDMKFLMSFHTGYWYRALLDRDNPGRKKPEFYELYGEPHDENVTNFTPWKDHAEKQSKYSNTYSDLWLKKMMESTTKYSPDISWADVSFGGSVWAHNVGKFKHGKTLSDSLYFGGYDEVRQRKYLSHFFNNALEKNKEVEFVYKEHDIPPGIGMRNFENGLIDKLTYDTWMTDIDICNPVSWWYKPNIGIKKANLLVDMLVDITAKNGILLLNVPPKPDGTFAQFIKDELYEVGDWLQLNGEAIYGTMPWSIYGEGPSYLPVTGHYSEKRENAKYTDKDFRFTQKDNTLYAICLGIPKGEITINSLGSNARLNKNDIVSLELIGSDAKIEYHHNPYNLTLQMPANFEGKYACVFKIKRKS</sequence>
<dbReference type="PANTHER" id="PTHR10030:SF37">
    <property type="entry name" value="ALPHA-L-FUCOSIDASE-RELATED"/>
    <property type="match status" value="1"/>
</dbReference>
<dbReference type="InterPro" id="IPR013780">
    <property type="entry name" value="Glyco_hydro_b"/>
</dbReference>
<evidence type="ECO:0000313" key="9">
    <source>
        <dbReference type="Proteomes" id="UP000321790"/>
    </source>
</evidence>
<protein>
    <recommendedName>
        <fullName evidence="3">alpha-L-fucosidase</fullName>
        <ecNumber evidence="3">3.2.1.51</ecNumber>
    </recommendedName>
</protein>
<evidence type="ECO:0000256" key="6">
    <source>
        <dbReference type="ARBA" id="ARBA00023295"/>
    </source>
</evidence>
<dbReference type="Proteomes" id="UP000321790">
    <property type="component" value="Unassembled WGS sequence"/>
</dbReference>
<organism evidence="8 9">
    <name type="scientific">Seonamhaeicola algicola</name>
    <dbReference type="NCBI Taxonomy" id="1719036"/>
    <lineage>
        <taxon>Bacteria</taxon>
        <taxon>Pseudomonadati</taxon>
        <taxon>Bacteroidota</taxon>
        <taxon>Flavobacteriia</taxon>
        <taxon>Flavobacteriales</taxon>
        <taxon>Flavobacteriaceae</taxon>
    </lineage>
</organism>
<dbReference type="GO" id="GO:0016139">
    <property type="term" value="P:glycoside catabolic process"/>
    <property type="evidence" value="ECO:0007669"/>
    <property type="project" value="TreeGrafter"/>
</dbReference>
<dbReference type="AlphaFoldDB" id="A0A5C7AW04"/>
<dbReference type="OrthoDB" id="1110905at2"/>
<evidence type="ECO:0000256" key="4">
    <source>
        <dbReference type="ARBA" id="ARBA00022729"/>
    </source>
</evidence>
<accession>A0A5C7AW04</accession>
<dbReference type="EMBL" id="VOSC01000019">
    <property type="protein sequence ID" value="TXE11769.1"/>
    <property type="molecule type" value="Genomic_DNA"/>
</dbReference>
<dbReference type="Gene3D" id="2.60.40.1180">
    <property type="entry name" value="Golgi alpha-mannosidase II"/>
    <property type="match status" value="1"/>
</dbReference>
<dbReference type="GO" id="GO:0006004">
    <property type="term" value="P:fucose metabolic process"/>
    <property type="evidence" value="ECO:0007669"/>
    <property type="project" value="InterPro"/>
</dbReference>
<keyword evidence="4" id="KW-0732">Signal</keyword>
<dbReference type="PROSITE" id="PS51257">
    <property type="entry name" value="PROKAR_LIPOPROTEIN"/>
    <property type="match status" value="1"/>
</dbReference>
<feature type="domain" description="Glycoside hydrolase family 29 N-terminal" evidence="7">
    <location>
        <begin position="31"/>
        <end position="394"/>
    </location>
</feature>
<comment type="caution">
    <text evidence="8">The sequence shown here is derived from an EMBL/GenBank/DDBJ whole genome shotgun (WGS) entry which is preliminary data.</text>
</comment>
<gene>
    <name evidence="8" type="ORF">FUA26_06800</name>
</gene>
<evidence type="ECO:0000256" key="2">
    <source>
        <dbReference type="ARBA" id="ARBA00007951"/>
    </source>
</evidence>
<dbReference type="SUPFAM" id="SSF51445">
    <property type="entry name" value="(Trans)glycosidases"/>
    <property type="match status" value="1"/>
</dbReference>
<dbReference type="InterPro" id="IPR016286">
    <property type="entry name" value="FUC_metazoa-typ"/>
</dbReference>
<dbReference type="EC" id="3.2.1.51" evidence="3"/>
<name>A0A5C7AW04_9FLAO</name>
<dbReference type="InterPro" id="IPR017853">
    <property type="entry name" value="GH"/>
</dbReference>
<keyword evidence="9" id="KW-1185">Reference proteome</keyword>
<dbReference type="PANTHER" id="PTHR10030">
    <property type="entry name" value="ALPHA-L-FUCOSIDASE"/>
    <property type="match status" value="1"/>
</dbReference>
<dbReference type="InterPro" id="IPR057739">
    <property type="entry name" value="Glyco_hydro_29_N"/>
</dbReference>
<evidence type="ECO:0000256" key="5">
    <source>
        <dbReference type="ARBA" id="ARBA00022801"/>
    </source>
</evidence>
<keyword evidence="6" id="KW-0326">Glycosidase</keyword>
<dbReference type="PIRSF" id="PIRSF001092">
    <property type="entry name" value="Alpha-L-fucosidase"/>
    <property type="match status" value="1"/>
</dbReference>
<proteinExistence type="inferred from homology"/>
<evidence type="ECO:0000313" key="8">
    <source>
        <dbReference type="EMBL" id="TXE11769.1"/>
    </source>
</evidence>
<dbReference type="GO" id="GO:0005764">
    <property type="term" value="C:lysosome"/>
    <property type="evidence" value="ECO:0007669"/>
    <property type="project" value="TreeGrafter"/>
</dbReference>
<dbReference type="Pfam" id="PF01120">
    <property type="entry name" value="Alpha_L_fucos"/>
    <property type="match status" value="1"/>
</dbReference>
<evidence type="ECO:0000256" key="3">
    <source>
        <dbReference type="ARBA" id="ARBA00012662"/>
    </source>
</evidence>